<evidence type="ECO:0000313" key="3">
    <source>
        <dbReference type="Proteomes" id="UP000310108"/>
    </source>
</evidence>
<feature type="compositionally biased region" description="Polar residues" evidence="1">
    <location>
        <begin position="1"/>
        <end position="12"/>
    </location>
</feature>
<reference evidence="2 3" key="1">
    <citation type="journal article" date="2019" name="PLoS ONE">
        <title>Comparative genome analysis indicates high evolutionary potential of pathogenicity genes in Colletotrichum tanaceti.</title>
        <authorList>
            <person name="Lelwala R.V."/>
            <person name="Korhonen P.K."/>
            <person name="Young N.D."/>
            <person name="Scott J.B."/>
            <person name="Ades P.A."/>
            <person name="Gasser R.B."/>
            <person name="Taylor P.W.J."/>
        </authorList>
    </citation>
    <scope>NUCLEOTIDE SEQUENCE [LARGE SCALE GENOMIC DNA]</scope>
    <source>
        <strain evidence="2">BRIP57314</strain>
    </source>
</reference>
<name>A0A4U6X0U8_9PEZI</name>
<evidence type="ECO:0000313" key="2">
    <source>
        <dbReference type="EMBL" id="TKW48992.1"/>
    </source>
</evidence>
<dbReference type="EMBL" id="PJEX01000645">
    <property type="protein sequence ID" value="TKW48992.1"/>
    <property type="molecule type" value="Genomic_DNA"/>
</dbReference>
<comment type="caution">
    <text evidence="2">The sequence shown here is derived from an EMBL/GenBank/DDBJ whole genome shotgun (WGS) entry which is preliminary data.</text>
</comment>
<dbReference type="Proteomes" id="UP000310108">
    <property type="component" value="Unassembled WGS sequence"/>
</dbReference>
<sequence length="145" mass="15744">MNNNLITGSNLERAQRARRNQSSGTPSQASQGGQSMSHRRVSAEGRAVADSAATNFCNFRGTTTTNRPHLVAIADNEQSRGHDLCAPRAVVLLSYRLYPHRGLIRSVSRRESSKSQRGVRNTSIGRRSYGSAIKGHCICGDLCSS</sequence>
<dbReference type="AlphaFoldDB" id="A0A4U6X0U8"/>
<gene>
    <name evidence="2" type="ORF">CTA1_2520</name>
</gene>
<keyword evidence="3" id="KW-1185">Reference proteome</keyword>
<accession>A0A4U6X0U8</accession>
<organism evidence="2 3">
    <name type="scientific">Colletotrichum tanaceti</name>
    <dbReference type="NCBI Taxonomy" id="1306861"/>
    <lineage>
        <taxon>Eukaryota</taxon>
        <taxon>Fungi</taxon>
        <taxon>Dikarya</taxon>
        <taxon>Ascomycota</taxon>
        <taxon>Pezizomycotina</taxon>
        <taxon>Sordariomycetes</taxon>
        <taxon>Hypocreomycetidae</taxon>
        <taxon>Glomerellales</taxon>
        <taxon>Glomerellaceae</taxon>
        <taxon>Colletotrichum</taxon>
        <taxon>Colletotrichum destructivum species complex</taxon>
    </lineage>
</organism>
<protein>
    <submittedName>
        <fullName evidence="2">Uncharacterized protein</fullName>
    </submittedName>
</protein>
<proteinExistence type="predicted"/>
<feature type="compositionally biased region" description="Polar residues" evidence="1">
    <location>
        <begin position="20"/>
        <end position="36"/>
    </location>
</feature>
<feature type="region of interest" description="Disordered" evidence="1">
    <location>
        <begin position="1"/>
        <end position="46"/>
    </location>
</feature>
<evidence type="ECO:0000256" key="1">
    <source>
        <dbReference type="SAM" id="MobiDB-lite"/>
    </source>
</evidence>